<name>A0AAV5QGR1_9ASCO</name>
<dbReference type="AlphaFoldDB" id="A0AAV5QGR1"/>
<dbReference type="Pfam" id="PF13928">
    <property type="entry name" value="Flocculin_t3"/>
    <property type="match status" value="1"/>
</dbReference>
<evidence type="ECO:0000259" key="4">
    <source>
        <dbReference type="PROSITE" id="PS51820"/>
    </source>
</evidence>
<dbReference type="PROSITE" id="PS51820">
    <property type="entry name" value="PA14"/>
    <property type="match status" value="1"/>
</dbReference>
<dbReference type="RefSeq" id="XP_064850554.1">
    <property type="nucleotide sequence ID" value="XM_064994482.1"/>
</dbReference>
<dbReference type="InterPro" id="IPR025928">
    <property type="entry name" value="Flocculin_t3_rpt"/>
</dbReference>
<feature type="signal peptide" evidence="3">
    <location>
        <begin position="1"/>
        <end position="19"/>
    </location>
</feature>
<dbReference type="SMART" id="SM00758">
    <property type="entry name" value="PA14"/>
    <property type="match status" value="1"/>
</dbReference>
<dbReference type="Proteomes" id="UP001360560">
    <property type="component" value="Unassembled WGS sequence"/>
</dbReference>
<dbReference type="SUPFAM" id="SSF56988">
    <property type="entry name" value="Anthrax protective antigen"/>
    <property type="match status" value="1"/>
</dbReference>
<reference evidence="5 6" key="1">
    <citation type="journal article" date="2023" name="Elife">
        <title>Identification of key yeast species and microbe-microbe interactions impacting larval growth of Drosophila in the wild.</title>
        <authorList>
            <person name="Mure A."/>
            <person name="Sugiura Y."/>
            <person name="Maeda R."/>
            <person name="Honda K."/>
            <person name="Sakurai N."/>
            <person name="Takahashi Y."/>
            <person name="Watada M."/>
            <person name="Katoh T."/>
            <person name="Gotoh A."/>
            <person name="Gotoh Y."/>
            <person name="Taniguchi I."/>
            <person name="Nakamura K."/>
            <person name="Hayashi T."/>
            <person name="Katayama T."/>
            <person name="Uemura T."/>
            <person name="Hattori Y."/>
        </authorList>
    </citation>
    <scope>NUCLEOTIDE SEQUENCE [LARGE SCALE GENOMIC DNA]</scope>
    <source>
        <strain evidence="5 6">SC-9</strain>
    </source>
</reference>
<organism evidence="5 6">
    <name type="scientific">Saccharomycopsis crataegensis</name>
    <dbReference type="NCBI Taxonomy" id="43959"/>
    <lineage>
        <taxon>Eukaryota</taxon>
        <taxon>Fungi</taxon>
        <taxon>Dikarya</taxon>
        <taxon>Ascomycota</taxon>
        <taxon>Saccharomycotina</taxon>
        <taxon>Saccharomycetes</taxon>
        <taxon>Saccharomycopsidaceae</taxon>
        <taxon>Saccharomycopsis</taxon>
    </lineage>
</organism>
<evidence type="ECO:0000256" key="1">
    <source>
        <dbReference type="ARBA" id="ARBA00022729"/>
    </source>
</evidence>
<proteinExistence type="predicted"/>
<dbReference type="InterPro" id="IPR037524">
    <property type="entry name" value="PA14/GLEYA"/>
</dbReference>
<evidence type="ECO:0000313" key="5">
    <source>
        <dbReference type="EMBL" id="GMM33554.1"/>
    </source>
</evidence>
<feature type="domain" description="PA14" evidence="4">
    <location>
        <begin position="29"/>
        <end position="209"/>
    </location>
</feature>
<dbReference type="Gene3D" id="2.60.120.1560">
    <property type="match status" value="1"/>
</dbReference>
<accession>A0AAV5QGR1</accession>
<dbReference type="EMBL" id="BTFZ01000002">
    <property type="protein sequence ID" value="GMM33554.1"/>
    <property type="molecule type" value="Genomic_DNA"/>
</dbReference>
<dbReference type="GeneID" id="90071533"/>
<feature type="chain" id="PRO_5043394555" evidence="3">
    <location>
        <begin position="20"/>
        <end position="428"/>
    </location>
</feature>
<comment type="caution">
    <text evidence="5">The sequence shown here is derived from an EMBL/GenBank/DDBJ whole genome shotgun (WGS) entry which is preliminary data.</text>
</comment>
<protein>
    <submittedName>
        <fullName evidence="5">Flocculin</fullName>
    </submittedName>
</protein>
<sequence length="428" mass="46177">MILIWLLTTIALLISNVAADSLSCLPKGYGNTGFTGRFYQYPYGSTEHESAEFMNEGYKQYAFLGEKTGVEDIDIFIPPEYAEGQTLEVYGFDTNINFTVELTGYFFPEETGDYDFALQVDDGGLVAFGSDQAFSCCNSLNSSADDGYTLFASYATSSNLEGETSATKHLAAGLYYPLRVVWTNRGGQGRLNFTMTTPSGKEITTFDSVLSFPNVTSYCPYTTTSLTTTQPWTGTFTSTYTTETTVSGTTVPQVVVETPGSTVTTTQPWTGTFTSTYTTETTVSGTTVPQVIVETPGSTVSTTRFITNVEFTTIITITSCFENKCQKSVVSATPTVSTETVNGKTTVYTTYCPVSQTEEFVSQKTSSTPVFSYDASTIPTTPISSSILSTASSIDLSTSSVSISIYEASGVILNPLLLLLLVPFSLIM</sequence>
<evidence type="ECO:0000313" key="6">
    <source>
        <dbReference type="Proteomes" id="UP001360560"/>
    </source>
</evidence>
<gene>
    <name evidence="5" type="ORF">DASC09_008790</name>
</gene>
<evidence type="ECO:0000256" key="2">
    <source>
        <dbReference type="ARBA" id="ARBA00023180"/>
    </source>
</evidence>
<keyword evidence="1 3" id="KW-0732">Signal</keyword>
<keyword evidence="2" id="KW-0325">Glycoprotein</keyword>
<dbReference type="InterPro" id="IPR011658">
    <property type="entry name" value="PA14_dom"/>
</dbReference>
<dbReference type="Pfam" id="PF10528">
    <property type="entry name" value="GLEYA"/>
    <property type="match status" value="1"/>
</dbReference>
<keyword evidence="6" id="KW-1185">Reference proteome</keyword>
<dbReference type="InterPro" id="IPR018871">
    <property type="entry name" value="GLEYA_adhesin_domain"/>
</dbReference>
<evidence type="ECO:0000256" key="3">
    <source>
        <dbReference type="SAM" id="SignalP"/>
    </source>
</evidence>